<gene>
    <name evidence="5" type="ORF">BpHYR1_052383</name>
</gene>
<dbReference type="AlphaFoldDB" id="A0A3M7SWT4"/>
<dbReference type="FunFam" id="1.10.238.220:FF:000001">
    <property type="entry name" value="Serine/threonine-protein phosphatase 2A regulatory subunit B'' subunit alpha"/>
    <property type="match status" value="1"/>
</dbReference>
<organism evidence="5 6">
    <name type="scientific">Brachionus plicatilis</name>
    <name type="common">Marine rotifer</name>
    <name type="synonym">Brachionus muelleri</name>
    <dbReference type="NCBI Taxonomy" id="10195"/>
    <lineage>
        <taxon>Eukaryota</taxon>
        <taxon>Metazoa</taxon>
        <taxon>Spiralia</taxon>
        <taxon>Gnathifera</taxon>
        <taxon>Rotifera</taxon>
        <taxon>Eurotatoria</taxon>
        <taxon>Monogononta</taxon>
        <taxon>Pseudotrocha</taxon>
        <taxon>Ploima</taxon>
        <taxon>Brachionidae</taxon>
        <taxon>Brachionus</taxon>
    </lineage>
</organism>
<keyword evidence="1" id="KW-0479">Metal-binding</keyword>
<dbReference type="GO" id="GO:0005509">
    <property type="term" value="F:calcium ion binding"/>
    <property type="evidence" value="ECO:0007669"/>
    <property type="project" value="InterPro"/>
</dbReference>
<evidence type="ECO:0000313" key="6">
    <source>
        <dbReference type="Proteomes" id="UP000276133"/>
    </source>
</evidence>
<evidence type="ECO:0000256" key="2">
    <source>
        <dbReference type="ARBA" id="ARBA00022837"/>
    </source>
</evidence>
<dbReference type="SUPFAM" id="SSF47473">
    <property type="entry name" value="EF-hand"/>
    <property type="match status" value="2"/>
</dbReference>
<name>A0A3M7SWT4_BRAPC</name>
<dbReference type="InterPro" id="IPR002048">
    <property type="entry name" value="EF_hand_dom"/>
</dbReference>
<reference evidence="5 6" key="1">
    <citation type="journal article" date="2018" name="Sci. Rep.">
        <title>Genomic signatures of local adaptation to the degree of environmental predictability in rotifers.</title>
        <authorList>
            <person name="Franch-Gras L."/>
            <person name="Hahn C."/>
            <person name="Garcia-Roger E.M."/>
            <person name="Carmona M.J."/>
            <person name="Serra M."/>
            <person name="Gomez A."/>
        </authorList>
    </citation>
    <scope>NUCLEOTIDE SEQUENCE [LARGE SCALE GENOMIC DNA]</scope>
    <source>
        <strain evidence="5">HYR1</strain>
    </source>
</reference>
<dbReference type="Gene3D" id="1.10.238.10">
    <property type="entry name" value="EF-hand"/>
    <property type="match status" value="1"/>
</dbReference>
<dbReference type="Proteomes" id="UP000276133">
    <property type="component" value="Unassembled WGS sequence"/>
</dbReference>
<evidence type="ECO:0000313" key="5">
    <source>
        <dbReference type="EMBL" id="RNA40147.1"/>
    </source>
</evidence>
<sequence length="752" mass="86497">MATRNNQNLLSQSSFAYASPSSPTISLLSSSSSPSSASSSPIQFNMSKKSALTNITAAIAKHQNPKSANSKLINMIVDNNGVACSVVKSTTNIYYNLKVDAATSKAIHYCDKCTNPDCRAIHKNLTKPVLLQNSQSPMRIYLNSPSSNQKLSGANINFIFERRYPKIHDLAPPGHQRHIVIRPSQSDDLNPSPLSPQALHNAIVQAAQNDQNSSHFAINLNRLGNKTDTPKSDSDPFLLFPNLNLNSLKFKNTLFLDQTSTSTTQPMGQKQQPPQLLQTAGKSEPKPLLPNVDFDQVDQVSKSTRIETKPVVSSPAQVKTPKQIKKANIPQFHFPNGRPDQKIFKNDQEAMKLVSLEFKLYKDGKLSKDDLGQVCKIIGLPKYWKSLLFNACATASKLNHVTFSTFEQTWQKLSQQCFDRVTLFMQLIAPSASYIVYEDWEPLLQDIVDTHPGLKFLHDHKEFHTRYIKTVIARIFYVVNRSWSGRITPIELKRSNFLSILENLETEDDINLIRDYFSYEHFYVIYCKFWELDKDHDLYISKEDLFRHNNYSINPKVIDRIFSGTVIKGRDWREGLMSYYDFVWFLMSEEDKRNPTSIEYWFRVLDIDGDGILSMYELEYFYSEQMEQMRERQIEFMPFNDLLCQMLDLVKPKESGKIRLKDLKQCKMANIFFDTFVNLEKYLDYEQKDPFANIRDLDGPEQSDWDKYAAFEYENLVSEDGIGDNQEGYNNYDEDFDEEPMMFGNQNGIDSN</sequence>
<feature type="region of interest" description="Disordered" evidence="3">
    <location>
        <begin position="261"/>
        <end position="291"/>
    </location>
</feature>
<dbReference type="CDD" id="cd21504">
    <property type="entry name" value="PPP2R3A_B-like"/>
    <property type="match status" value="1"/>
</dbReference>
<evidence type="ECO:0000256" key="1">
    <source>
        <dbReference type="ARBA" id="ARBA00022723"/>
    </source>
</evidence>
<dbReference type="EMBL" id="REGN01000668">
    <property type="protein sequence ID" value="RNA40147.1"/>
    <property type="molecule type" value="Genomic_DNA"/>
</dbReference>
<protein>
    <submittedName>
        <fullName evidence="5">Serine threonine-phosphatase 2A regulatory subunit B subunit beta-like isoform X2</fullName>
    </submittedName>
</protein>
<feature type="region of interest" description="Disordered" evidence="3">
    <location>
        <begin position="720"/>
        <end position="752"/>
    </location>
</feature>
<dbReference type="GO" id="GO:0019888">
    <property type="term" value="F:protein phosphatase regulator activity"/>
    <property type="evidence" value="ECO:0007669"/>
    <property type="project" value="TreeGrafter"/>
</dbReference>
<evidence type="ECO:0000256" key="3">
    <source>
        <dbReference type="SAM" id="MobiDB-lite"/>
    </source>
</evidence>
<dbReference type="Gene3D" id="1.10.238.230">
    <property type="match status" value="1"/>
</dbReference>
<dbReference type="InterPro" id="IPR048855">
    <property type="entry name" value="P2R3A_B_D_EF-hand"/>
</dbReference>
<feature type="compositionally biased region" description="Polar residues" evidence="3">
    <location>
        <begin position="261"/>
        <end position="281"/>
    </location>
</feature>
<dbReference type="PROSITE" id="PS50222">
    <property type="entry name" value="EF_HAND_2"/>
    <property type="match status" value="1"/>
</dbReference>
<dbReference type="InterPro" id="IPR018247">
    <property type="entry name" value="EF_Hand_1_Ca_BS"/>
</dbReference>
<dbReference type="PROSITE" id="PS00018">
    <property type="entry name" value="EF_HAND_1"/>
    <property type="match status" value="1"/>
</dbReference>
<dbReference type="STRING" id="10195.A0A3M7SWT4"/>
<dbReference type="FunFam" id="1.10.238.10:FF:000628">
    <property type="entry name" value="Serine/threonine-protein phosphatase 2A regulatory subunit B'' subunit beta"/>
    <property type="match status" value="1"/>
</dbReference>
<dbReference type="PANTHER" id="PTHR14095:SF0">
    <property type="entry name" value="MIP22305P"/>
    <property type="match status" value="1"/>
</dbReference>
<dbReference type="Pfam" id="PF17958">
    <property type="entry name" value="EF-hand_13"/>
    <property type="match status" value="1"/>
</dbReference>
<keyword evidence="2" id="KW-0106">Calcium</keyword>
<dbReference type="Pfam" id="PF13499">
    <property type="entry name" value="EF-hand_7"/>
    <property type="match status" value="1"/>
</dbReference>
<dbReference type="GO" id="GO:0000159">
    <property type="term" value="C:protein phosphatase type 2A complex"/>
    <property type="evidence" value="ECO:0007669"/>
    <property type="project" value="TreeGrafter"/>
</dbReference>
<dbReference type="PANTHER" id="PTHR14095">
    <property type="entry name" value="PHOSPHATASE 2A REGULATORY SUBUNIT-RELATED"/>
    <property type="match status" value="1"/>
</dbReference>
<dbReference type="OrthoDB" id="5586at2759"/>
<keyword evidence="6" id="KW-1185">Reference proteome</keyword>
<dbReference type="InterPro" id="IPR041534">
    <property type="entry name" value="EF-hand_13"/>
</dbReference>
<dbReference type="InterPro" id="IPR011992">
    <property type="entry name" value="EF-hand-dom_pair"/>
</dbReference>
<accession>A0A3M7SWT4</accession>
<evidence type="ECO:0000259" key="4">
    <source>
        <dbReference type="PROSITE" id="PS50222"/>
    </source>
</evidence>
<dbReference type="Gene3D" id="1.10.238.220">
    <property type="match status" value="1"/>
</dbReference>
<feature type="domain" description="EF-hand" evidence="4">
    <location>
        <begin position="593"/>
        <end position="628"/>
    </location>
</feature>
<comment type="caution">
    <text evidence="5">The sequence shown here is derived from an EMBL/GenBank/DDBJ whole genome shotgun (WGS) entry which is preliminary data.</text>
</comment>
<dbReference type="Pfam" id="PF21161">
    <property type="entry name" value="P2R3B_EF-hand"/>
    <property type="match status" value="1"/>
</dbReference>
<proteinExistence type="predicted"/>